<name>A0A7W7Q350_9PSEU</name>
<dbReference type="EMBL" id="JACHJQ010000002">
    <property type="protein sequence ID" value="MBB4906197.1"/>
    <property type="molecule type" value="Genomic_DNA"/>
</dbReference>
<sequence>MRKILVLLAGVITAASLISGGGVATADTLTVQGCYDNAKPYNKYMDEAYAPSGFPRNWFTTTSNCGDINILTAAQRNVKVCFLPSQGGMSCQLKWTLTKPSAWTVVATGVKDGTRFGFQFSTAGANSGHYAA</sequence>
<feature type="chain" id="PRO_5030892354" evidence="1">
    <location>
        <begin position="27"/>
        <end position="132"/>
    </location>
</feature>
<comment type="caution">
    <text evidence="2">The sequence shown here is derived from an EMBL/GenBank/DDBJ whole genome shotgun (WGS) entry which is preliminary data.</text>
</comment>
<evidence type="ECO:0000313" key="3">
    <source>
        <dbReference type="Proteomes" id="UP000520767"/>
    </source>
</evidence>
<dbReference type="RefSeq" id="WP_184810304.1">
    <property type="nucleotide sequence ID" value="NZ_JACHJQ010000002.1"/>
</dbReference>
<evidence type="ECO:0000256" key="1">
    <source>
        <dbReference type="SAM" id="SignalP"/>
    </source>
</evidence>
<keyword evidence="3" id="KW-1185">Reference proteome</keyword>
<reference evidence="2 3" key="1">
    <citation type="submission" date="2020-08" db="EMBL/GenBank/DDBJ databases">
        <title>Genomic Encyclopedia of Type Strains, Phase III (KMG-III): the genomes of soil and plant-associated and newly described type strains.</title>
        <authorList>
            <person name="Whitman W."/>
        </authorList>
    </citation>
    <scope>NUCLEOTIDE SEQUENCE [LARGE SCALE GENOMIC DNA]</scope>
    <source>
        <strain evidence="2 3">CECT 8960</strain>
    </source>
</reference>
<organism evidence="2 3">
    <name type="scientific">Actinophytocola algeriensis</name>
    <dbReference type="NCBI Taxonomy" id="1768010"/>
    <lineage>
        <taxon>Bacteria</taxon>
        <taxon>Bacillati</taxon>
        <taxon>Actinomycetota</taxon>
        <taxon>Actinomycetes</taxon>
        <taxon>Pseudonocardiales</taxon>
        <taxon>Pseudonocardiaceae</taxon>
    </lineage>
</organism>
<dbReference type="Proteomes" id="UP000520767">
    <property type="component" value="Unassembled WGS sequence"/>
</dbReference>
<evidence type="ECO:0000313" key="2">
    <source>
        <dbReference type="EMBL" id="MBB4906197.1"/>
    </source>
</evidence>
<proteinExistence type="predicted"/>
<feature type="signal peptide" evidence="1">
    <location>
        <begin position="1"/>
        <end position="26"/>
    </location>
</feature>
<protein>
    <submittedName>
        <fullName evidence="2">Uncharacterized protein</fullName>
    </submittedName>
</protein>
<gene>
    <name evidence="2" type="ORF">FHR82_002414</name>
</gene>
<dbReference type="AlphaFoldDB" id="A0A7W7Q350"/>
<accession>A0A7W7Q350</accession>
<keyword evidence="1" id="KW-0732">Signal</keyword>